<evidence type="ECO:0000313" key="2">
    <source>
        <dbReference type="EMBL" id="EGG12843.1"/>
    </source>
</evidence>
<feature type="compositionally biased region" description="Polar residues" evidence="1">
    <location>
        <begin position="457"/>
        <end position="475"/>
    </location>
</feature>
<dbReference type="RefSeq" id="XP_007403781.1">
    <property type="nucleotide sequence ID" value="XM_007403719.1"/>
</dbReference>
<dbReference type="VEuPathDB" id="FungiDB:MELLADRAFT_87146"/>
<sequence length="582" mass="63420">MAESIGIHTIDTNRIEANLERFNESVRRTSERLAGRAGSVPPEDRLTIGMPDLPPANLGNTSSRGAATTRGRGRGRGKKSTVNTRSSAAARNLAAATTSSATNPSTNGTNPTNGTKNDTTEVTGTQTGSVNQPESLIERDSITVNVTPNGSPAHRNTVTGTGISPPQGFHSWLAANGYTITRSQTTSSAVPNAIPGIIKSTNQDTSKNAELKKSSVKWVGIIDNATDVPAGNTAKTSETSTENAKVICDDEGIDTNGLVVLFKHFNTKMTQVKGYIPLSIFNPHCLHQDLLQQSFRQLTTKEKLSDSYVGLNVPLQWRMSFGEWVVAFDLFVAYCRHYTHEDLANKFVVHKQNVLEIMKENMNWPIAFRYDIAIRTTVMMICNANGNLANPAVRNKTIERQCFRDTERYSDFLPAYADINPYATGGPKEHINPITGTELTNAPISYNGNPFAAPSMTHYSNTGGSNQIHHQNNQHGGKPNARSWSHANGMIYNGSGGVAYQSSSEDRRNSGRNTRGRGRGGAWFNGGGGGRDLNSPPRYSDNSRRGEGSGSWRRDERRDDRRNDDCDYAKGHKPYAGNGKAK</sequence>
<dbReference type="EMBL" id="GL883090">
    <property type="protein sequence ID" value="EGG12843.1"/>
    <property type="molecule type" value="Genomic_DNA"/>
</dbReference>
<keyword evidence="3" id="KW-1185">Reference proteome</keyword>
<gene>
    <name evidence="2" type="ORF">MELLADRAFT_87146</name>
</gene>
<evidence type="ECO:0000256" key="1">
    <source>
        <dbReference type="SAM" id="MobiDB-lite"/>
    </source>
</evidence>
<name>F4R4P0_MELLP</name>
<feature type="compositionally biased region" description="Low complexity" evidence="1">
    <location>
        <begin position="61"/>
        <end position="70"/>
    </location>
</feature>
<feature type="compositionally biased region" description="Polar residues" evidence="1">
    <location>
        <begin position="121"/>
        <end position="134"/>
    </location>
</feature>
<dbReference type="KEGG" id="mlr:MELLADRAFT_87146"/>
<protein>
    <submittedName>
        <fullName evidence="2">Uncharacterized protein</fullName>
    </submittedName>
</protein>
<accession>F4R4P0</accession>
<feature type="compositionally biased region" description="Basic and acidic residues" evidence="1">
    <location>
        <begin position="541"/>
        <end position="570"/>
    </location>
</feature>
<dbReference type="GeneID" id="18934410"/>
<dbReference type="AlphaFoldDB" id="F4R4P0"/>
<organism evidence="3">
    <name type="scientific">Melampsora larici-populina (strain 98AG31 / pathotype 3-4-7)</name>
    <name type="common">Poplar leaf rust fungus</name>
    <dbReference type="NCBI Taxonomy" id="747676"/>
    <lineage>
        <taxon>Eukaryota</taxon>
        <taxon>Fungi</taxon>
        <taxon>Dikarya</taxon>
        <taxon>Basidiomycota</taxon>
        <taxon>Pucciniomycotina</taxon>
        <taxon>Pucciniomycetes</taxon>
        <taxon>Pucciniales</taxon>
        <taxon>Melampsoraceae</taxon>
        <taxon>Melampsora</taxon>
    </lineage>
</organism>
<evidence type="ECO:0000313" key="3">
    <source>
        <dbReference type="Proteomes" id="UP000001072"/>
    </source>
</evidence>
<feature type="compositionally biased region" description="Low complexity" evidence="1">
    <location>
        <begin position="80"/>
        <end position="117"/>
    </location>
</feature>
<dbReference type="InParanoid" id="F4R4P0"/>
<feature type="region of interest" description="Disordered" evidence="1">
    <location>
        <begin position="30"/>
        <end position="134"/>
    </location>
</feature>
<reference evidence="3" key="1">
    <citation type="journal article" date="2011" name="Proc. Natl. Acad. Sci. U.S.A.">
        <title>Obligate biotrophy features unraveled by the genomic analysis of rust fungi.</title>
        <authorList>
            <person name="Duplessis S."/>
            <person name="Cuomo C.A."/>
            <person name="Lin Y.-C."/>
            <person name="Aerts A."/>
            <person name="Tisserant E."/>
            <person name="Veneault-Fourrey C."/>
            <person name="Joly D.L."/>
            <person name="Hacquard S."/>
            <person name="Amselem J."/>
            <person name="Cantarel B.L."/>
            <person name="Chiu R."/>
            <person name="Coutinho P.M."/>
            <person name="Feau N."/>
            <person name="Field M."/>
            <person name="Frey P."/>
            <person name="Gelhaye E."/>
            <person name="Goldberg J."/>
            <person name="Grabherr M.G."/>
            <person name="Kodira C.D."/>
            <person name="Kohler A."/>
            <person name="Kuees U."/>
            <person name="Lindquist E.A."/>
            <person name="Lucas S.M."/>
            <person name="Mago R."/>
            <person name="Mauceli E."/>
            <person name="Morin E."/>
            <person name="Murat C."/>
            <person name="Pangilinan J.L."/>
            <person name="Park R."/>
            <person name="Pearson M."/>
            <person name="Quesneville H."/>
            <person name="Rouhier N."/>
            <person name="Sakthikumar S."/>
            <person name="Salamov A.A."/>
            <person name="Schmutz J."/>
            <person name="Selles B."/>
            <person name="Shapiro H."/>
            <person name="Tanguay P."/>
            <person name="Tuskan G.A."/>
            <person name="Henrissat B."/>
            <person name="Van de Peer Y."/>
            <person name="Rouze P."/>
            <person name="Ellis J.G."/>
            <person name="Dodds P.N."/>
            <person name="Schein J.E."/>
            <person name="Zhong S."/>
            <person name="Hamelin R.C."/>
            <person name="Grigoriev I.V."/>
            <person name="Szabo L.J."/>
            <person name="Martin F."/>
        </authorList>
    </citation>
    <scope>NUCLEOTIDE SEQUENCE [LARGE SCALE GENOMIC DNA]</scope>
    <source>
        <strain evidence="3">98AG31 / pathotype 3-4-7</strain>
    </source>
</reference>
<feature type="compositionally biased region" description="Gly residues" evidence="1">
    <location>
        <begin position="519"/>
        <end position="531"/>
    </location>
</feature>
<feature type="region of interest" description="Disordered" evidence="1">
    <location>
        <begin position="455"/>
        <end position="582"/>
    </location>
</feature>
<dbReference type="HOGENOM" id="CLU_026022_0_0_1"/>
<dbReference type="Proteomes" id="UP000001072">
    <property type="component" value="Unassembled WGS sequence"/>
</dbReference>
<proteinExistence type="predicted"/>